<dbReference type="RefSeq" id="WP_113879456.1">
    <property type="nucleotide sequence ID" value="NZ_QNSA01000003.1"/>
</dbReference>
<keyword evidence="2 4" id="KW-0648">Protein biosynthesis</keyword>
<name>A0A368VC22_MARNT</name>
<evidence type="ECO:0000256" key="4">
    <source>
        <dbReference type="PIRNR" id="PIRNR006181"/>
    </source>
</evidence>
<dbReference type="AlphaFoldDB" id="A0A368VC22"/>
<comment type="similarity">
    <text evidence="1 4">Belongs to the prolyl-tRNA editing family. YbaK/EbsC subfamily.</text>
</comment>
<evidence type="ECO:0000313" key="7">
    <source>
        <dbReference type="EMBL" id="RCW36511.1"/>
    </source>
</evidence>
<dbReference type="GO" id="GO:0006412">
    <property type="term" value="P:translation"/>
    <property type="evidence" value="ECO:0007669"/>
    <property type="project" value="UniProtKB-KW"/>
</dbReference>
<evidence type="ECO:0000313" key="6">
    <source>
        <dbReference type="EMBL" id="RBP75702.1"/>
    </source>
</evidence>
<gene>
    <name evidence="7" type="ORF">DET51_103304</name>
    <name evidence="6" type="ORF">DET64_103304</name>
</gene>
<dbReference type="Proteomes" id="UP000252795">
    <property type="component" value="Unassembled WGS sequence"/>
</dbReference>
<dbReference type="EC" id="4.2.-.-" evidence="4"/>
<evidence type="ECO:0000313" key="8">
    <source>
        <dbReference type="Proteomes" id="UP000252795"/>
    </source>
</evidence>
<dbReference type="PIRSF" id="PIRSF006181">
    <property type="entry name" value="EbsC_YbaK"/>
    <property type="match status" value="1"/>
</dbReference>
<dbReference type="InterPro" id="IPR007214">
    <property type="entry name" value="YbaK/aa-tRNA-synth-assoc-dom"/>
</dbReference>
<evidence type="ECO:0000259" key="5">
    <source>
        <dbReference type="Pfam" id="PF04073"/>
    </source>
</evidence>
<dbReference type="SUPFAM" id="SSF55826">
    <property type="entry name" value="YbaK/ProRS associated domain"/>
    <property type="match status" value="1"/>
</dbReference>
<dbReference type="Pfam" id="PF04073">
    <property type="entry name" value="tRNA_edit"/>
    <property type="match status" value="1"/>
</dbReference>
<reference evidence="7 8" key="1">
    <citation type="submission" date="2018-07" db="EMBL/GenBank/DDBJ databases">
        <title>Freshwater and sediment microbial communities from various areas in North America, analyzing microbe dynamics in response to fracking.</title>
        <authorList>
            <person name="Lamendella R."/>
        </authorList>
    </citation>
    <scope>NUCLEOTIDE SEQUENCE [LARGE SCALE GENOMIC DNA]</scope>
    <source>
        <strain evidence="7 8">114E</strain>
        <strain evidence="6 9">114E_o</strain>
    </source>
</reference>
<dbReference type="CDD" id="cd00002">
    <property type="entry name" value="YbaK_deacylase"/>
    <property type="match status" value="1"/>
</dbReference>
<dbReference type="Proteomes" id="UP000253065">
    <property type="component" value="Unassembled WGS sequence"/>
</dbReference>
<keyword evidence="9" id="KW-1185">Reference proteome</keyword>
<organism evidence="7 8">
    <name type="scientific">Marinobacter nauticus</name>
    <name type="common">Marinobacter hydrocarbonoclasticus</name>
    <name type="synonym">Marinobacter aquaeolei</name>
    <dbReference type="NCBI Taxonomy" id="2743"/>
    <lineage>
        <taxon>Bacteria</taxon>
        <taxon>Pseudomonadati</taxon>
        <taxon>Pseudomonadota</taxon>
        <taxon>Gammaproteobacteria</taxon>
        <taxon>Pseudomonadales</taxon>
        <taxon>Marinobacteraceae</taxon>
        <taxon>Marinobacter</taxon>
    </lineage>
</organism>
<dbReference type="InterPro" id="IPR004369">
    <property type="entry name" value="Prolyl-tRNA_editing_YbaK/EbsC"/>
</dbReference>
<proteinExistence type="inferred from homology"/>
<feature type="domain" description="YbaK/aminoacyl-tRNA synthetase-associated" evidence="5">
    <location>
        <begin position="26"/>
        <end position="145"/>
    </location>
</feature>
<dbReference type="PANTHER" id="PTHR30411:SF0">
    <property type="entry name" value="CYS-TRNA(PRO)_CYS-TRNA(CYS) DEACYLASE YBAK"/>
    <property type="match status" value="1"/>
</dbReference>
<evidence type="ECO:0000256" key="3">
    <source>
        <dbReference type="ARBA" id="ARBA00023239"/>
    </source>
</evidence>
<accession>A0A368VC22</accession>
<dbReference type="PANTHER" id="PTHR30411">
    <property type="entry name" value="CYTOPLASMIC PROTEIN"/>
    <property type="match status" value="1"/>
</dbReference>
<comment type="caution">
    <text evidence="7">The sequence shown here is derived from an EMBL/GenBank/DDBJ whole genome shotgun (WGS) entry which is preliminary data.</text>
</comment>
<dbReference type="EMBL" id="QPJB01000003">
    <property type="protein sequence ID" value="RCW36511.1"/>
    <property type="molecule type" value="Genomic_DNA"/>
</dbReference>
<evidence type="ECO:0000256" key="1">
    <source>
        <dbReference type="ARBA" id="ARBA00009798"/>
    </source>
</evidence>
<keyword evidence="3 4" id="KW-0456">Lyase</keyword>
<dbReference type="GO" id="GO:0016829">
    <property type="term" value="F:lyase activity"/>
    <property type="evidence" value="ECO:0007669"/>
    <property type="project" value="UniProtKB-KW"/>
</dbReference>
<evidence type="ECO:0000313" key="9">
    <source>
        <dbReference type="Proteomes" id="UP000253065"/>
    </source>
</evidence>
<evidence type="ECO:0000256" key="2">
    <source>
        <dbReference type="ARBA" id="ARBA00022917"/>
    </source>
</evidence>
<dbReference type="NCBIfam" id="TIGR00011">
    <property type="entry name" value="YbaK_EbsC"/>
    <property type="match status" value="1"/>
</dbReference>
<dbReference type="InterPro" id="IPR036754">
    <property type="entry name" value="YbaK/aa-tRNA-synt-asso_dom_sf"/>
</dbReference>
<protein>
    <recommendedName>
        <fullName evidence="4">Cys-tRNA(Pro)/Cys-tRNA(Cys) deacylase</fullName>
        <ecNumber evidence="4">4.2.-.-</ecNumber>
    </recommendedName>
</protein>
<dbReference type="EMBL" id="QNSA01000003">
    <property type="protein sequence ID" value="RBP75702.1"/>
    <property type="molecule type" value="Genomic_DNA"/>
</dbReference>
<dbReference type="GO" id="GO:0002161">
    <property type="term" value="F:aminoacyl-tRNA deacylase activity"/>
    <property type="evidence" value="ECO:0007669"/>
    <property type="project" value="InterPro"/>
</dbReference>
<sequence>MTPAINAAKQARVNYTIHEYEHDPAAESFGEEAAEKTGANPAQVFKTLVVSLDGKNLAVGIVPVTAMLGLKQIAKAAGAKKAVMADKQLVQRTTGYVLGGVSPLGQKKPLKTFIDQSAEDFDTIFVSAGKRGLEIELAPADLARLTQARFAPLQQE</sequence>
<dbReference type="Gene3D" id="3.90.960.10">
    <property type="entry name" value="YbaK/aminoacyl-tRNA synthetase-associated domain"/>
    <property type="match status" value="1"/>
</dbReference>